<accession>A0A443SU33</accession>
<comment type="pathway">
    <text evidence="3">Protein modification; protein glycosylation.</text>
</comment>
<evidence type="ECO:0000256" key="19">
    <source>
        <dbReference type="ARBA" id="ARBA00076676"/>
    </source>
</evidence>
<comment type="caution">
    <text evidence="22">The sequence shown here is derived from an EMBL/GenBank/DDBJ whole genome shotgun (WGS) entry which is preliminary data.</text>
</comment>
<evidence type="ECO:0000256" key="17">
    <source>
        <dbReference type="ARBA" id="ARBA00069321"/>
    </source>
</evidence>
<dbReference type="GO" id="GO:0003835">
    <property type="term" value="F:beta-galactoside alpha-2,6-sialyltransferase activity"/>
    <property type="evidence" value="ECO:0007669"/>
    <property type="project" value="UniProtKB-EC"/>
</dbReference>
<keyword evidence="5" id="KW-0964">Secreted</keyword>
<dbReference type="GO" id="GO:0032580">
    <property type="term" value="C:Golgi cisterna membrane"/>
    <property type="evidence" value="ECO:0007669"/>
    <property type="project" value="UniProtKB-SubCell"/>
</dbReference>
<keyword evidence="7 22" id="KW-0808">Transferase</keyword>
<dbReference type="FunFam" id="3.90.1480.20:FF:000012">
    <property type="entry name" value="ST6 beta-galactoside alpha-2,6-sialyltransferase 1"/>
    <property type="match status" value="1"/>
</dbReference>
<comment type="similarity">
    <text evidence="4">Belongs to the glycosyltransferase 29 family.</text>
</comment>
<dbReference type="PIRSF" id="PIRSF005557">
    <property type="entry name" value="Sialyl_trans"/>
    <property type="match status" value="1"/>
</dbReference>
<keyword evidence="23" id="KW-1185">Reference proteome</keyword>
<dbReference type="CDD" id="cd23968">
    <property type="entry name" value="GT29_ST6GAL1_2"/>
    <property type="match status" value="1"/>
</dbReference>
<keyword evidence="8" id="KW-0812">Transmembrane</keyword>
<sequence length="355" mass="40947">MVTNAKMYVRTQPKLNSISKFEEQIVFQKSDSKLKYESELRTRMNSYIKQLFVKLRRSEMDSTSILFKRNQMNRYNVTFDGRRGSRNPSVQSVCKLSFDTLTKSSKTNKKEIEQCLPRVSLKFLLSRSKRKTCALVTNAGSLLHSKKGKEIDSHDIVLRFNNAPTNGFEKDVGSKTTLRILNSQVVSRATFNVSQSKLFENNILLVWDPSHYRENLSQWIKSPEHNFVHNYCKSRIESPRTPFYILDPSLIWNAWYTLQESTLNSIPKNPPSSGFLGLILLMKLCSTVNVYEYIPSIRLTEKCHYYDNSSGLGCTLGEWHPLATEKLYAINLNRASDYEVFVEGKMTIRGCSQII</sequence>
<dbReference type="STRING" id="299467.A0A443SU33"/>
<evidence type="ECO:0000256" key="9">
    <source>
        <dbReference type="ARBA" id="ARBA00022968"/>
    </source>
</evidence>
<evidence type="ECO:0000256" key="13">
    <source>
        <dbReference type="ARBA" id="ARBA00023157"/>
    </source>
</evidence>
<evidence type="ECO:0000313" key="22">
    <source>
        <dbReference type="EMBL" id="RWS31038.1"/>
    </source>
</evidence>
<evidence type="ECO:0000256" key="7">
    <source>
        <dbReference type="ARBA" id="ARBA00022679"/>
    </source>
</evidence>
<dbReference type="Proteomes" id="UP000288716">
    <property type="component" value="Unassembled WGS sequence"/>
</dbReference>
<comment type="subcellular location">
    <subcellularLocation>
        <location evidence="1">Golgi apparatus</location>
        <location evidence="1">Golgi stack membrane</location>
        <topology evidence="1">Single-pass type II membrane protein</topology>
    </subcellularLocation>
    <subcellularLocation>
        <location evidence="2">Secreted</location>
    </subcellularLocation>
</comment>
<dbReference type="PANTHER" id="PTHR46059:SF1">
    <property type="entry name" value="BETA-GALACTOSIDE ALPHA-2,6-SIALYLTRANSFERASE"/>
    <property type="match status" value="1"/>
</dbReference>
<evidence type="ECO:0000256" key="21">
    <source>
        <dbReference type="PIRSR" id="PIRSR005557-2"/>
    </source>
</evidence>
<protein>
    <recommendedName>
        <fullName evidence="17">Beta-galactoside alpha-2,6-sialyltransferase 1</fullName>
        <ecNumber evidence="16">2.4.3.1</ecNumber>
    </recommendedName>
    <alternativeName>
        <fullName evidence="20">CMP-N-acetylneuraminate-beta-galactosamide-alpha-2,6-sialyltransferase 1</fullName>
    </alternativeName>
    <alternativeName>
        <fullName evidence="19">ST6Gal I</fullName>
    </alternativeName>
    <alternativeName>
        <fullName evidence="18">Sialyltransferase 1</fullName>
    </alternativeName>
</protein>
<evidence type="ECO:0000256" key="6">
    <source>
        <dbReference type="ARBA" id="ARBA00022676"/>
    </source>
</evidence>
<dbReference type="VEuPathDB" id="VectorBase:LDEU001002"/>
<dbReference type="Pfam" id="PF00777">
    <property type="entry name" value="Glyco_transf_29"/>
    <property type="match status" value="1"/>
</dbReference>
<evidence type="ECO:0000256" key="11">
    <source>
        <dbReference type="ARBA" id="ARBA00023034"/>
    </source>
</evidence>
<keyword evidence="9" id="KW-0735">Signal-anchor</keyword>
<dbReference type="AlphaFoldDB" id="A0A443SU33"/>
<name>A0A443SU33_9ACAR</name>
<dbReference type="Gene3D" id="3.90.1480.20">
    <property type="entry name" value="Glycosyl transferase family 29"/>
    <property type="match status" value="1"/>
</dbReference>
<evidence type="ECO:0000256" key="15">
    <source>
        <dbReference type="ARBA" id="ARBA00034249"/>
    </source>
</evidence>
<reference evidence="22 23" key="1">
    <citation type="journal article" date="2018" name="Gigascience">
        <title>Genomes of trombidid mites reveal novel predicted allergens and laterally-transferred genes associated with secondary metabolism.</title>
        <authorList>
            <person name="Dong X."/>
            <person name="Chaisiri K."/>
            <person name="Xia D."/>
            <person name="Armstrong S.D."/>
            <person name="Fang Y."/>
            <person name="Donnelly M.J."/>
            <person name="Kadowaki T."/>
            <person name="McGarry J.W."/>
            <person name="Darby A.C."/>
            <person name="Makepeace B.L."/>
        </authorList>
    </citation>
    <scope>NUCLEOTIDE SEQUENCE [LARGE SCALE GENOMIC DNA]</scope>
    <source>
        <strain evidence="22">UoL-UT</strain>
    </source>
</reference>
<evidence type="ECO:0000256" key="2">
    <source>
        <dbReference type="ARBA" id="ARBA00004613"/>
    </source>
</evidence>
<evidence type="ECO:0000256" key="18">
    <source>
        <dbReference type="ARBA" id="ARBA00076526"/>
    </source>
</evidence>
<keyword evidence="14" id="KW-0325">Glycoprotein</keyword>
<dbReference type="EMBL" id="NCKV01000291">
    <property type="protein sequence ID" value="RWS31038.1"/>
    <property type="molecule type" value="Genomic_DNA"/>
</dbReference>
<proteinExistence type="inferred from homology"/>
<dbReference type="InterPro" id="IPR001675">
    <property type="entry name" value="Glyco_trans_29"/>
</dbReference>
<keyword evidence="6 22" id="KW-0328">Glycosyltransferase</keyword>
<evidence type="ECO:0000256" key="10">
    <source>
        <dbReference type="ARBA" id="ARBA00022989"/>
    </source>
</evidence>
<evidence type="ECO:0000256" key="3">
    <source>
        <dbReference type="ARBA" id="ARBA00004922"/>
    </source>
</evidence>
<dbReference type="InterPro" id="IPR012163">
    <property type="entry name" value="Sialyl_trans"/>
</dbReference>
<evidence type="ECO:0000313" key="23">
    <source>
        <dbReference type="Proteomes" id="UP000288716"/>
    </source>
</evidence>
<evidence type="ECO:0000256" key="1">
    <source>
        <dbReference type="ARBA" id="ARBA00004447"/>
    </source>
</evidence>
<evidence type="ECO:0000256" key="20">
    <source>
        <dbReference type="ARBA" id="ARBA00080062"/>
    </source>
</evidence>
<dbReference type="PANTHER" id="PTHR46059">
    <property type="entry name" value="BETA-GALACTOSIDE ALPHA-2,6-SIALYLTRANSFERASE"/>
    <property type="match status" value="1"/>
</dbReference>
<dbReference type="GO" id="GO:0097503">
    <property type="term" value="P:sialylation"/>
    <property type="evidence" value="ECO:0007669"/>
    <property type="project" value="TreeGrafter"/>
</dbReference>
<evidence type="ECO:0000256" key="4">
    <source>
        <dbReference type="ARBA" id="ARBA00006003"/>
    </source>
</evidence>
<gene>
    <name evidence="22" type="ORF">B4U80_02814</name>
</gene>
<keyword evidence="10" id="KW-1133">Transmembrane helix</keyword>
<keyword evidence="11" id="KW-0333">Golgi apparatus</keyword>
<comment type="catalytic activity">
    <reaction evidence="15">
        <text>a beta-D-galactoside + CMP-N-acetyl-beta-neuraminate = an N-acetyl-alpha-neuraminyl-(2-&gt;6)-beta-D-galactosyl derivative + CMP + H(+)</text>
        <dbReference type="Rhea" id="RHEA:52104"/>
        <dbReference type="ChEBI" id="CHEBI:15378"/>
        <dbReference type="ChEBI" id="CHEBI:28034"/>
        <dbReference type="ChEBI" id="CHEBI:57812"/>
        <dbReference type="ChEBI" id="CHEBI:60377"/>
        <dbReference type="ChEBI" id="CHEBI:136398"/>
        <dbReference type="EC" id="2.4.3.1"/>
    </reaction>
</comment>
<evidence type="ECO:0000256" key="8">
    <source>
        <dbReference type="ARBA" id="ARBA00022692"/>
    </source>
</evidence>
<feature type="disulfide bond" evidence="21">
    <location>
        <begin position="133"/>
        <end position="285"/>
    </location>
</feature>
<organism evidence="22 23">
    <name type="scientific">Leptotrombidium deliense</name>
    <dbReference type="NCBI Taxonomy" id="299467"/>
    <lineage>
        <taxon>Eukaryota</taxon>
        <taxon>Metazoa</taxon>
        <taxon>Ecdysozoa</taxon>
        <taxon>Arthropoda</taxon>
        <taxon>Chelicerata</taxon>
        <taxon>Arachnida</taxon>
        <taxon>Acari</taxon>
        <taxon>Acariformes</taxon>
        <taxon>Trombidiformes</taxon>
        <taxon>Prostigmata</taxon>
        <taxon>Anystina</taxon>
        <taxon>Parasitengona</taxon>
        <taxon>Trombiculoidea</taxon>
        <taxon>Trombiculidae</taxon>
        <taxon>Leptotrombidium</taxon>
    </lineage>
</organism>
<evidence type="ECO:0000256" key="14">
    <source>
        <dbReference type="ARBA" id="ARBA00023180"/>
    </source>
</evidence>
<keyword evidence="13" id="KW-1015">Disulfide bond</keyword>
<keyword evidence="12" id="KW-0472">Membrane</keyword>
<dbReference type="OrthoDB" id="10264956at2759"/>
<dbReference type="GO" id="GO:0005576">
    <property type="term" value="C:extracellular region"/>
    <property type="evidence" value="ECO:0007669"/>
    <property type="project" value="UniProtKB-SubCell"/>
</dbReference>
<dbReference type="InterPro" id="IPR038578">
    <property type="entry name" value="GT29-like_sf"/>
</dbReference>
<evidence type="ECO:0000256" key="12">
    <source>
        <dbReference type="ARBA" id="ARBA00023136"/>
    </source>
</evidence>
<evidence type="ECO:0000256" key="16">
    <source>
        <dbReference type="ARBA" id="ARBA00034329"/>
    </source>
</evidence>
<evidence type="ECO:0000256" key="5">
    <source>
        <dbReference type="ARBA" id="ARBA00022525"/>
    </source>
</evidence>
<dbReference type="EC" id="2.4.3.1" evidence="16"/>